<evidence type="ECO:0000313" key="1">
    <source>
        <dbReference type="EMBL" id="KGH24255.1"/>
    </source>
</evidence>
<dbReference type="EMBL" id="AWOR01000099">
    <property type="protein sequence ID" value="KGH24255.1"/>
    <property type="molecule type" value="Genomic_DNA"/>
</dbReference>
<dbReference type="AlphaFoldDB" id="A0A096GGB2"/>
<gene>
    <name evidence="1" type="ORF">P353_26560</name>
</gene>
<sequence>MFLRWHMHSIVRDFKAAESKIGKTKGIPWKSLTQQALCAIKKSGSYPTFECK</sequence>
<organism evidence="1 2">
    <name type="scientific">Comamonas testosteroni</name>
    <name type="common">Pseudomonas testosteroni</name>
    <dbReference type="NCBI Taxonomy" id="285"/>
    <lineage>
        <taxon>Bacteria</taxon>
        <taxon>Pseudomonadati</taxon>
        <taxon>Pseudomonadota</taxon>
        <taxon>Betaproteobacteria</taxon>
        <taxon>Burkholderiales</taxon>
        <taxon>Comamonadaceae</taxon>
        <taxon>Comamonas</taxon>
    </lineage>
</organism>
<protein>
    <submittedName>
        <fullName evidence="1">Uncharacterized protein</fullName>
    </submittedName>
</protein>
<accession>A0A096GGB2</accession>
<proteinExistence type="predicted"/>
<reference evidence="1 2" key="1">
    <citation type="submission" date="2013-09" db="EMBL/GenBank/DDBJ databases">
        <title>High correlation between genotypes and phenotypes of environmental bacteria Comamonas testosteroni strains.</title>
        <authorList>
            <person name="Liu L."/>
            <person name="Zhu W."/>
            <person name="Xia X."/>
            <person name="Xu B."/>
            <person name="Luo M."/>
            <person name="Wang G."/>
        </authorList>
    </citation>
    <scope>NUCLEOTIDE SEQUENCE [LARGE SCALE GENOMIC DNA]</scope>
    <source>
        <strain evidence="1 2">JL40</strain>
    </source>
</reference>
<name>A0A096GGB2_COMTE</name>
<comment type="caution">
    <text evidence="1">The sequence shown here is derived from an EMBL/GenBank/DDBJ whole genome shotgun (WGS) entry which is preliminary data.</text>
</comment>
<dbReference type="Proteomes" id="UP000029553">
    <property type="component" value="Unassembled WGS sequence"/>
</dbReference>
<evidence type="ECO:0000313" key="2">
    <source>
        <dbReference type="Proteomes" id="UP000029553"/>
    </source>
</evidence>